<dbReference type="RefSeq" id="WP_168436237.1">
    <property type="nucleotide sequence ID" value="NZ_JAAXPC010000001.1"/>
</dbReference>
<evidence type="ECO:0000313" key="2">
    <source>
        <dbReference type="EMBL" id="NKY00404.1"/>
    </source>
</evidence>
<evidence type="ECO:0000256" key="1">
    <source>
        <dbReference type="SAM" id="MobiDB-lite"/>
    </source>
</evidence>
<feature type="region of interest" description="Disordered" evidence="1">
    <location>
        <begin position="27"/>
        <end position="50"/>
    </location>
</feature>
<dbReference type="AlphaFoldDB" id="A0A846WFL4"/>
<protein>
    <submittedName>
        <fullName evidence="2">Uncharacterized protein</fullName>
    </submittedName>
</protein>
<accession>A0A846WFL4</accession>
<proteinExistence type="predicted"/>
<comment type="caution">
    <text evidence="2">The sequence shown here is derived from an EMBL/GenBank/DDBJ whole genome shotgun (WGS) entry which is preliminary data.</text>
</comment>
<dbReference type="EMBL" id="JAAXPC010000001">
    <property type="protein sequence ID" value="NKY00404.1"/>
    <property type="molecule type" value="Genomic_DNA"/>
</dbReference>
<dbReference type="Proteomes" id="UP000563898">
    <property type="component" value="Unassembled WGS sequence"/>
</dbReference>
<reference evidence="2 3" key="1">
    <citation type="submission" date="2020-04" db="EMBL/GenBank/DDBJ databases">
        <title>MicrobeNet Type strains.</title>
        <authorList>
            <person name="Nicholson A.C."/>
        </authorList>
    </citation>
    <scope>NUCLEOTIDE SEQUENCE [LARGE SCALE GENOMIC DNA]</scope>
    <source>
        <strain evidence="2 3">ATCC BAA-14</strain>
    </source>
</reference>
<name>A0A846WFL4_9ACTN</name>
<gene>
    <name evidence="2" type="ORF">HGA05_02255</name>
</gene>
<sequence length="129" mass="14510">MDRSTRGDTGIMPGGFFVRFVATIAGRHPGRRGPDALSNSHRMQRARRDSPEIRRVVRRHKHGGQKAVWSEKYLLGGVSQTGPQHDPFDSELPTGQSYRHLHLLSDRLHSTELAEPLNLLALRALSEKL</sequence>
<organism evidence="2 3">
    <name type="scientific">Gordonia polyisoprenivorans</name>
    <dbReference type="NCBI Taxonomy" id="84595"/>
    <lineage>
        <taxon>Bacteria</taxon>
        <taxon>Bacillati</taxon>
        <taxon>Actinomycetota</taxon>
        <taxon>Actinomycetes</taxon>
        <taxon>Mycobacteriales</taxon>
        <taxon>Gordoniaceae</taxon>
        <taxon>Gordonia</taxon>
    </lineage>
</organism>
<evidence type="ECO:0000313" key="3">
    <source>
        <dbReference type="Proteomes" id="UP000563898"/>
    </source>
</evidence>